<dbReference type="Proteomes" id="UP001156601">
    <property type="component" value="Unassembled WGS sequence"/>
</dbReference>
<dbReference type="SUPFAM" id="SSF55486">
    <property type="entry name" value="Metalloproteases ('zincins'), catalytic domain"/>
    <property type="match status" value="1"/>
</dbReference>
<evidence type="ECO:0008006" key="4">
    <source>
        <dbReference type="Google" id="ProtNLM"/>
    </source>
</evidence>
<organism evidence="2 3">
    <name type="scientific">Agaribacter marinus</name>
    <dbReference type="NCBI Taxonomy" id="1431249"/>
    <lineage>
        <taxon>Bacteria</taxon>
        <taxon>Pseudomonadati</taxon>
        <taxon>Pseudomonadota</taxon>
        <taxon>Gammaproteobacteria</taxon>
        <taxon>Alteromonadales</taxon>
        <taxon>Alteromonadaceae</taxon>
        <taxon>Agaribacter</taxon>
    </lineage>
</organism>
<evidence type="ECO:0000256" key="1">
    <source>
        <dbReference type="SAM" id="SignalP"/>
    </source>
</evidence>
<sequence length="407" mass="47036">MGNKHKLMYVLFWSLVPFLAASAAASVNDYQLHIHVHYQQDSDAWKVRYALPFQVDHIAFNRRSNFDRRELYKIDESKFMWDKNGDVLLIRSVDGSKFNSLTINFSSYYDVIQKDYTHNIKYTDGSVLLYTNHFTLGPNIIENETVSPIGLSFRGTVFHFYSPEQHITFLGKSYKGEADWLSEGQGTYIYFGNIKPIENENMIAIVDPSLPKWVWQNTKTYFPKLFDFYTSKTGQSLSFKPVVFFNYDQVNGDYSNYSGGTLDGLVQLTINGQRWQSENVTQFNKLFHFLAHESAHFWNGQMFSNEEQEHAWMHEGGADTFANFAMLEFGLISPGQVVQKFENAVNSCVLNKGEESLEQSAKLWRYRNYYTCGAVMGLASHVAVKKNDENKSIFDVWKHIFSANLED</sequence>
<keyword evidence="3" id="KW-1185">Reference proteome</keyword>
<feature type="signal peptide" evidence="1">
    <location>
        <begin position="1"/>
        <end position="23"/>
    </location>
</feature>
<dbReference type="AlphaFoldDB" id="A0AA37WGQ4"/>
<comment type="caution">
    <text evidence="2">The sequence shown here is derived from an EMBL/GenBank/DDBJ whole genome shotgun (WGS) entry which is preliminary data.</text>
</comment>
<evidence type="ECO:0000313" key="2">
    <source>
        <dbReference type="EMBL" id="GLR70426.1"/>
    </source>
</evidence>
<evidence type="ECO:0000313" key="3">
    <source>
        <dbReference type="Proteomes" id="UP001156601"/>
    </source>
</evidence>
<proteinExistence type="predicted"/>
<dbReference type="Gene3D" id="1.10.390.10">
    <property type="entry name" value="Neutral Protease Domain 2"/>
    <property type="match status" value="1"/>
</dbReference>
<gene>
    <name evidence="2" type="ORF">GCM10007852_13340</name>
</gene>
<dbReference type="InterPro" id="IPR027268">
    <property type="entry name" value="Peptidase_M4/M1_CTD_sf"/>
</dbReference>
<dbReference type="RefSeq" id="WP_284216723.1">
    <property type="nucleotide sequence ID" value="NZ_BSOT01000005.1"/>
</dbReference>
<keyword evidence="1" id="KW-0732">Signal</keyword>
<dbReference type="EMBL" id="BSOT01000005">
    <property type="protein sequence ID" value="GLR70426.1"/>
    <property type="molecule type" value="Genomic_DNA"/>
</dbReference>
<accession>A0AA37WGQ4</accession>
<name>A0AA37WGQ4_9ALTE</name>
<reference evidence="2" key="2">
    <citation type="submission" date="2023-01" db="EMBL/GenBank/DDBJ databases">
        <title>Draft genome sequence of Agaribacter marinus strain NBRC 110023.</title>
        <authorList>
            <person name="Sun Q."/>
            <person name="Mori K."/>
        </authorList>
    </citation>
    <scope>NUCLEOTIDE SEQUENCE</scope>
    <source>
        <strain evidence="2">NBRC 110023</strain>
    </source>
</reference>
<protein>
    <recommendedName>
        <fullName evidence="4">Peptidase M1 membrane alanine aminopeptidase domain-containing protein</fullName>
    </recommendedName>
</protein>
<reference evidence="2" key="1">
    <citation type="journal article" date="2014" name="Int. J. Syst. Evol. Microbiol.">
        <title>Complete genome sequence of Corynebacterium casei LMG S-19264T (=DSM 44701T), isolated from a smear-ripened cheese.</title>
        <authorList>
            <consortium name="US DOE Joint Genome Institute (JGI-PGF)"/>
            <person name="Walter F."/>
            <person name="Albersmeier A."/>
            <person name="Kalinowski J."/>
            <person name="Ruckert C."/>
        </authorList>
    </citation>
    <scope>NUCLEOTIDE SEQUENCE</scope>
    <source>
        <strain evidence="2">NBRC 110023</strain>
    </source>
</reference>
<feature type="chain" id="PRO_5041241368" description="Peptidase M1 membrane alanine aminopeptidase domain-containing protein" evidence="1">
    <location>
        <begin position="24"/>
        <end position="407"/>
    </location>
</feature>